<proteinExistence type="predicted"/>
<evidence type="ECO:0000256" key="2">
    <source>
        <dbReference type="SAM" id="MobiDB-lite"/>
    </source>
</evidence>
<sequence length="231" mass="27459">MEEQEYISCELQGILEEFARIRDTYLALKAYCEMQEEAMSIEKARSERLQMNLEKLSTTYLLLENRYKSIVEKLQTERDDLRKTNEELKEQCDHLRLINAEDRGGNNNQICKFQDELEVLKAQLVIQEEKHNENVALLKQQHFDELQRYKMLLQNGKQASTSRESKKRKRPKNLGKNKNKVSFFRWPELDIETINSVPLEARNDNEAVNRNCATKKRKLFYEDRDTIIDIP</sequence>
<feature type="compositionally biased region" description="Basic residues" evidence="2">
    <location>
        <begin position="165"/>
        <end position="177"/>
    </location>
</feature>
<keyword evidence="3" id="KW-1185">Reference proteome</keyword>
<organism evidence="3 4">
    <name type="scientific">Bombus vosnesenskii</name>
    <dbReference type="NCBI Taxonomy" id="207650"/>
    <lineage>
        <taxon>Eukaryota</taxon>
        <taxon>Metazoa</taxon>
        <taxon>Ecdysozoa</taxon>
        <taxon>Arthropoda</taxon>
        <taxon>Hexapoda</taxon>
        <taxon>Insecta</taxon>
        <taxon>Pterygota</taxon>
        <taxon>Neoptera</taxon>
        <taxon>Endopterygota</taxon>
        <taxon>Hymenoptera</taxon>
        <taxon>Apocrita</taxon>
        <taxon>Aculeata</taxon>
        <taxon>Apoidea</taxon>
        <taxon>Anthophila</taxon>
        <taxon>Apidae</taxon>
        <taxon>Bombus</taxon>
        <taxon>Pyrobombus</taxon>
    </lineage>
</organism>
<evidence type="ECO:0000313" key="3">
    <source>
        <dbReference type="Proteomes" id="UP000504631"/>
    </source>
</evidence>
<accession>A0A6J3LHR8</accession>
<dbReference type="RefSeq" id="XP_033365078.1">
    <property type="nucleotide sequence ID" value="XM_033509187.1"/>
</dbReference>
<dbReference type="KEGG" id="bvk:117242480"/>
<dbReference type="AlphaFoldDB" id="A0A6J3LHR8"/>
<dbReference type="GeneID" id="117242480"/>
<gene>
    <name evidence="4" type="primary">LOC117242480</name>
</gene>
<evidence type="ECO:0000313" key="4">
    <source>
        <dbReference type="RefSeq" id="XP_033365078.1"/>
    </source>
</evidence>
<feature type="region of interest" description="Disordered" evidence="2">
    <location>
        <begin position="155"/>
        <end position="177"/>
    </location>
</feature>
<reference evidence="4" key="1">
    <citation type="submission" date="2025-08" db="UniProtKB">
        <authorList>
            <consortium name="RefSeq"/>
        </authorList>
    </citation>
    <scope>IDENTIFICATION</scope>
    <source>
        <tissue evidence="4">Muscle</tissue>
    </source>
</reference>
<keyword evidence="1" id="KW-0175">Coiled coil</keyword>
<dbReference type="Proteomes" id="UP000504631">
    <property type="component" value="Unplaced"/>
</dbReference>
<name>A0A6J3LHR8_9HYME</name>
<feature type="coiled-coil region" evidence="1">
    <location>
        <begin position="46"/>
        <end position="98"/>
    </location>
</feature>
<protein>
    <submittedName>
        <fullName evidence="4">Centrosomal protein of 83 kDa-like</fullName>
    </submittedName>
</protein>
<evidence type="ECO:0000256" key="1">
    <source>
        <dbReference type="SAM" id="Coils"/>
    </source>
</evidence>